<evidence type="ECO:0000313" key="3">
    <source>
        <dbReference type="EMBL" id="MEL1239926.1"/>
    </source>
</evidence>
<evidence type="ECO:0000256" key="2">
    <source>
        <dbReference type="SAM" id="Phobius"/>
    </source>
</evidence>
<comment type="caution">
    <text evidence="3">The sequence shown here is derived from an EMBL/GenBank/DDBJ whole genome shotgun (WGS) entry which is preliminary data.</text>
</comment>
<proteinExistence type="predicted"/>
<dbReference type="InterPro" id="IPR050445">
    <property type="entry name" value="Bact_polysacc_biosynth/exp"/>
</dbReference>
<protein>
    <submittedName>
        <fullName evidence="3">Uncharacterized protein</fullName>
    </submittedName>
</protein>
<feature type="transmembrane region" description="Helical" evidence="2">
    <location>
        <begin position="495"/>
        <end position="518"/>
    </location>
</feature>
<dbReference type="RefSeq" id="WP_341699190.1">
    <property type="nucleotide sequence ID" value="NZ_JBBYHU010000003.1"/>
</dbReference>
<evidence type="ECO:0000313" key="4">
    <source>
        <dbReference type="Proteomes" id="UP001398556"/>
    </source>
</evidence>
<gene>
    <name evidence="3" type="ORF">AAEO59_02595</name>
</gene>
<keyword evidence="2" id="KW-0812">Transmembrane</keyword>
<reference evidence="3 4" key="1">
    <citation type="submission" date="2024-04" db="EMBL/GenBank/DDBJ databases">
        <title>Flavobacterium sp. DGU99 16S ribosomal RNA gene Genome sequencing and assembly.</title>
        <authorList>
            <person name="Park S."/>
        </authorList>
    </citation>
    <scope>NUCLEOTIDE SEQUENCE [LARGE SCALE GENOMIC DNA]</scope>
    <source>
        <strain evidence="3 4">DGU99</strain>
    </source>
</reference>
<keyword evidence="4" id="KW-1185">Reference proteome</keyword>
<dbReference type="SUPFAM" id="SSF52540">
    <property type="entry name" value="P-loop containing nucleoside triphosphate hydrolases"/>
    <property type="match status" value="1"/>
</dbReference>
<feature type="coiled-coil region" evidence="1">
    <location>
        <begin position="243"/>
        <end position="270"/>
    </location>
</feature>
<dbReference type="Proteomes" id="UP001398556">
    <property type="component" value="Unassembled WGS sequence"/>
</dbReference>
<dbReference type="EMBL" id="JBBYHU010000003">
    <property type="protein sequence ID" value="MEL1239926.1"/>
    <property type="molecule type" value="Genomic_DNA"/>
</dbReference>
<keyword evidence="2" id="KW-1133">Transmembrane helix</keyword>
<keyword evidence="2" id="KW-0472">Membrane</keyword>
<accession>A0ABU9HIJ3</accession>
<dbReference type="InterPro" id="IPR027417">
    <property type="entry name" value="P-loop_NTPase"/>
</dbReference>
<feature type="coiled-coil region" evidence="1">
    <location>
        <begin position="354"/>
        <end position="381"/>
    </location>
</feature>
<dbReference type="PANTHER" id="PTHR32309:SF13">
    <property type="entry name" value="FERRIC ENTEROBACTIN TRANSPORT PROTEIN FEPE"/>
    <property type="match status" value="1"/>
</dbReference>
<name>A0ABU9HIJ3_9FLAO</name>
<keyword evidence="1" id="KW-0175">Coiled coil</keyword>
<dbReference type="Gene3D" id="3.40.50.300">
    <property type="entry name" value="P-loop containing nucleotide triphosphate hydrolases"/>
    <property type="match status" value="1"/>
</dbReference>
<evidence type="ECO:0000256" key="1">
    <source>
        <dbReference type="SAM" id="Coils"/>
    </source>
</evidence>
<organism evidence="3 4">
    <name type="scientific">Flavobacterium flavipallidum</name>
    <dbReference type="NCBI Taxonomy" id="3139140"/>
    <lineage>
        <taxon>Bacteria</taxon>
        <taxon>Pseudomonadati</taxon>
        <taxon>Bacteroidota</taxon>
        <taxon>Flavobacteriia</taxon>
        <taxon>Flavobacteriales</taxon>
        <taxon>Flavobacteriaceae</taxon>
        <taxon>Flavobacterium</taxon>
    </lineage>
</organism>
<sequence>MKIIEFIRLIMRHLAILIVLPLFLALLVLVLTSKPNFEYTSQTVLYTGLATGSSIEMDKAFNYFATNTAFDNLINIINSRETQEEVAVRLFATHIMLPKPNPKYISKKLWEELRLKVPKDIYKYIERGNSHKVLTADSVDVYNSLPPEINRYNYEKTVQNLLTLMKSSNDNYIYELLNYEDDKHYSLKSLSSIQAIRINSSDLIKMSYTVDDPGICQQTLEIYNAICIKNYKNIKENRSDAVVKYFEEQLNQANKTLKLAEDKLLEFNKSYNIINYYEQSKAVAVVKEDMEVDYNNKKAQLAGTDASTKRLEQKLNIQDQIQTQTNKVLDKKKLLGDINYQIAFNESKLESKPDEYLLAKNNELKRQRESLNNEINKSVDDIYRYQNSVDGVPLNKLLPDWMNSVVQSEDLKAKIDVMDKQNKDFQKQYATYAPAGATIKRLEREISVSEQGYLELLHGLNLAKLKLQDNEMSSNLKAIDPPFYPLSPNPTKRSLLIIAAALVGGILTLAIILIMEYFDDTLKNAARASKKLGLTALGMMPKMILDPGKVNLGFIRQRLIEIITQNILQYFGSNPSPNPVKSIVVFSTQRMEGKTVLAGNIAKTLKQEGKKVLLLNYDNKQKPIVQQRKFPLINKLFGYPDPRIDLDNPFLADVSTYLDKSEYHSYKIDHQFYQAKSYLDIVEQNNISLDYEPDFVIIELPALIYNNYPADLITQADLGVLVCRSNRIWMEADQSAIQNLLTTASSKIKFIVNGVGINETESLLGELPKRRSRFRKKIKAMFKFQFFTKNQI</sequence>
<dbReference type="PANTHER" id="PTHR32309">
    <property type="entry name" value="TYROSINE-PROTEIN KINASE"/>
    <property type="match status" value="1"/>
</dbReference>